<dbReference type="EMBL" id="VJZC01000059">
    <property type="protein sequence ID" value="MPY57838.1"/>
    <property type="molecule type" value="Genomic_DNA"/>
</dbReference>
<evidence type="ECO:0000313" key="3">
    <source>
        <dbReference type="Proteomes" id="UP000400924"/>
    </source>
</evidence>
<dbReference type="OrthoDB" id="4313934at2"/>
<protein>
    <submittedName>
        <fullName evidence="2">YbaB/EbfC family nucleoid-associated protein</fullName>
    </submittedName>
</protein>
<dbReference type="SUPFAM" id="SSF82607">
    <property type="entry name" value="YbaB-like"/>
    <property type="match status" value="1"/>
</dbReference>
<gene>
    <name evidence="2" type="ORF">FNH08_11870</name>
</gene>
<organism evidence="2 3">
    <name type="scientific">Streptomyces spongiae</name>
    <dbReference type="NCBI Taxonomy" id="565072"/>
    <lineage>
        <taxon>Bacteria</taxon>
        <taxon>Bacillati</taxon>
        <taxon>Actinomycetota</taxon>
        <taxon>Actinomycetes</taxon>
        <taxon>Kitasatosporales</taxon>
        <taxon>Streptomycetaceae</taxon>
        <taxon>Streptomyces</taxon>
    </lineage>
</organism>
<dbReference type="GO" id="GO:0003677">
    <property type="term" value="F:DNA binding"/>
    <property type="evidence" value="ECO:0007669"/>
    <property type="project" value="InterPro"/>
</dbReference>
<evidence type="ECO:0000313" key="2">
    <source>
        <dbReference type="EMBL" id="MPY57838.1"/>
    </source>
</evidence>
<feature type="compositionally biased region" description="Basic and acidic residues" evidence="1">
    <location>
        <begin position="24"/>
        <end position="36"/>
    </location>
</feature>
<name>A0A5N8XFV7_9ACTN</name>
<feature type="region of interest" description="Disordered" evidence="1">
    <location>
        <begin position="155"/>
        <end position="198"/>
    </location>
</feature>
<accession>A0A5N8XFV7</accession>
<feature type="compositionally biased region" description="Low complexity" evidence="1">
    <location>
        <begin position="1"/>
        <end position="22"/>
    </location>
</feature>
<sequence length="198" mass="20967">MTSATGRRAPFAGAAPGGPVARLTGEETRLSESMEDRVAKAMAHLKETEEAVARAQSQLNAASVTAHSADRSVRVAVGGKGELTSLEFLDGKYRSMAASQLSASVLEAVNAARAEMARRVVDTLDPLTRMTSRGMAPRRMGVDWGSVFDSLLSETAVERRPTATSRFRDEIHEDEEPPAAPTGRGGKASGENKRQGGA</sequence>
<reference evidence="2 3" key="1">
    <citation type="submission" date="2019-07" db="EMBL/GenBank/DDBJ databases">
        <title>New species of Amycolatopsis and Streptomyces.</title>
        <authorList>
            <person name="Duangmal K."/>
            <person name="Teo W.F.A."/>
            <person name="Lipun K."/>
        </authorList>
    </citation>
    <scope>NUCLEOTIDE SEQUENCE [LARGE SCALE GENOMIC DNA]</scope>
    <source>
        <strain evidence="2 3">NBRC 106415</strain>
    </source>
</reference>
<comment type="caution">
    <text evidence="2">The sequence shown here is derived from an EMBL/GenBank/DDBJ whole genome shotgun (WGS) entry which is preliminary data.</text>
</comment>
<feature type="compositionally biased region" description="Basic and acidic residues" evidence="1">
    <location>
        <begin position="156"/>
        <end position="171"/>
    </location>
</feature>
<dbReference type="AlphaFoldDB" id="A0A5N8XFV7"/>
<proteinExistence type="predicted"/>
<feature type="region of interest" description="Disordered" evidence="1">
    <location>
        <begin position="1"/>
        <end position="36"/>
    </location>
</feature>
<dbReference type="Pfam" id="PF02575">
    <property type="entry name" value="YbaB_DNA_bd"/>
    <property type="match status" value="1"/>
</dbReference>
<dbReference type="Gene3D" id="3.30.1310.10">
    <property type="entry name" value="Nucleoid-associated protein YbaB-like domain"/>
    <property type="match status" value="1"/>
</dbReference>
<dbReference type="InterPro" id="IPR004401">
    <property type="entry name" value="YbaB/EbfC"/>
</dbReference>
<dbReference type="Proteomes" id="UP000400924">
    <property type="component" value="Unassembled WGS sequence"/>
</dbReference>
<dbReference type="InterPro" id="IPR036894">
    <property type="entry name" value="YbaB-like_sf"/>
</dbReference>
<keyword evidence="3" id="KW-1185">Reference proteome</keyword>
<evidence type="ECO:0000256" key="1">
    <source>
        <dbReference type="SAM" id="MobiDB-lite"/>
    </source>
</evidence>